<evidence type="ECO:0000313" key="2">
    <source>
        <dbReference type="Proteomes" id="UP000499080"/>
    </source>
</evidence>
<gene>
    <name evidence="1" type="ORF">AVEN_209449_1</name>
</gene>
<proteinExistence type="predicted"/>
<dbReference type="AlphaFoldDB" id="A0A4Y2NJ10"/>
<organism evidence="1 2">
    <name type="scientific">Araneus ventricosus</name>
    <name type="common">Orbweaver spider</name>
    <name type="synonym">Epeira ventricosa</name>
    <dbReference type="NCBI Taxonomy" id="182803"/>
    <lineage>
        <taxon>Eukaryota</taxon>
        <taxon>Metazoa</taxon>
        <taxon>Ecdysozoa</taxon>
        <taxon>Arthropoda</taxon>
        <taxon>Chelicerata</taxon>
        <taxon>Arachnida</taxon>
        <taxon>Araneae</taxon>
        <taxon>Araneomorphae</taxon>
        <taxon>Entelegynae</taxon>
        <taxon>Araneoidea</taxon>
        <taxon>Araneidae</taxon>
        <taxon>Araneus</taxon>
    </lineage>
</organism>
<dbReference type="EMBL" id="BGPR01009056">
    <property type="protein sequence ID" value="GBN37696.1"/>
    <property type="molecule type" value="Genomic_DNA"/>
</dbReference>
<keyword evidence="2" id="KW-1185">Reference proteome</keyword>
<evidence type="ECO:0000313" key="1">
    <source>
        <dbReference type="EMBL" id="GBN37696.1"/>
    </source>
</evidence>
<protein>
    <submittedName>
        <fullName evidence="1">Uncharacterized protein</fullName>
    </submittedName>
</protein>
<sequence>MPIFNYIPYRKATDCNASHDTAPDINFSLQQGCSNFALQICNKFVTSRNLSQACGVKFIANYSKTRVRTQPRIQTRDISIPKPVILIIQPARL</sequence>
<name>A0A4Y2NJ10_ARAVE</name>
<accession>A0A4Y2NJ10</accession>
<dbReference type="Proteomes" id="UP000499080">
    <property type="component" value="Unassembled WGS sequence"/>
</dbReference>
<comment type="caution">
    <text evidence="1">The sequence shown here is derived from an EMBL/GenBank/DDBJ whole genome shotgun (WGS) entry which is preliminary data.</text>
</comment>
<reference evidence="1 2" key="1">
    <citation type="journal article" date="2019" name="Sci. Rep.">
        <title>Orb-weaving spider Araneus ventricosus genome elucidates the spidroin gene catalogue.</title>
        <authorList>
            <person name="Kono N."/>
            <person name="Nakamura H."/>
            <person name="Ohtoshi R."/>
            <person name="Moran D.A.P."/>
            <person name="Shinohara A."/>
            <person name="Yoshida Y."/>
            <person name="Fujiwara M."/>
            <person name="Mori M."/>
            <person name="Tomita M."/>
            <person name="Arakawa K."/>
        </authorList>
    </citation>
    <scope>NUCLEOTIDE SEQUENCE [LARGE SCALE GENOMIC DNA]</scope>
</reference>